<sequence>MLQNDRENLELDKLLVETRKLLAETRKLTAEETKLKQEALWYPYAVGAGVMTAIVAVVGFWTKIQALVRHNTQYPPYIAGT</sequence>
<accession>A0A5E7QW23</accession>
<dbReference type="EMBL" id="CABVHU010000005">
    <property type="protein sequence ID" value="VVN97659.1"/>
    <property type="molecule type" value="Genomic_DNA"/>
</dbReference>
<dbReference type="AlphaFoldDB" id="A0A5E7QW23"/>
<dbReference type="Proteomes" id="UP000409037">
    <property type="component" value="Unassembled WGS sequence"/>
</dbReference>
<proteinExistence type="predicted"/>
<protein>
    <submittedName>
        <fullName evidence="1">Uncharacterized protein</fullName>
    </submittedName>
</protein>
<reference evidence="1 2" key="1">
    <citation type="submission" date="2019-09" db="EMBL/GenBank/DDBJ databases">
        <authorList>
            <person name="Chandra G."/>
            <person name="Truman W A."/>
        </authorList>
    </citation>
    <scope>NUCLEOTIDE SEQUENCE [LARGE SCALE GENOMIC DNA]</scope>
    <source>
        <strain evidence="1">PS833</strain>
    </source>
</reference>
<dbReference type="OrthoDB" id="6991315at2"/>
<evidence type="ECO:0000313" key="1">
    <source>
        <dbReference type="EMBL" id="VVN97659.1"/>
    </source>
</evidence>
<gene>
    <name evidence="1" type="ORF">PS833_02385</name>
</gene>
<name>A0A5E7QW23_PSEFL</name>
<evidence type="ECO:0000313" key="2">
    <source>
        <dbReference type="Proteomes" id="UP000409037"/>
    </source>
</evidence>
<organism evidence="1 2">
    <name type="scientific">Pseudomonas fluorescens</name>
    <dbReference type="NCBI Taxonomy" id="294"/>
    <lineage>
        <taxon>Bacteria</taxon>
        <taxon>Pseudomonadati</taxon>
        <taxon>Pseudomonadota</taxon>
        <taxon>Gammaproteobacteria</taxon>
        <taxon>Pseudomonadales</taxon>
        <taxon>Pseudomonadaceae</taxon>
        <taxon>Pseudomonas</taxon>
    </lineage>
</organism>